<evidence type="ECO:0000256" key="5">
    <source>
        <dbReference type="ARBA" id="ARBA00023136"/>
    </source>
</evidence>
<feature type="transmembrane region" description="Helical" evidence="6">
    <location>
        <begin position="398"/>
        <end position="415"/>
    </location>
</feature>
<accession>A0AA90P198</accession>
<dbReference type="PANTHER" id="PTHR30250:SF26">
    <property type="entry name" value="PSMA PROTEIN"/>
    <property type="match status" value="1"/>
</dbReference>
<feature type="transmembrane region" description="Helical" evidence="6">
    <location>
        <begin position="436"/>
        <end position="454"/>
    </location>
</feature>
<evidence type="ECO:0000256" key="6">
    <source>
        <dbReference type="SAM" id="Phobius"/>
    </source>
</evidence>
<name>A0AA90P198_9BACI</name>
<evidence type="ECO:0000313" key="7">
    <source>
        <dbReference type="EMBL" id="MDP1417454.1"/>
    </source>
</evidence>
<dbReference type="PANTHER" id="PTHR30250">
    <property type="entry name" value="PST FAMILY PREDICTED COLANIC ACID TRANSPORTER"/>
    <property type="match status" value="1"/>
</dbReference>
<reference evidence="7" key="1">
    <citation type="submission" date="2023-07" db="EMBL/GenBank/DDBJ databases">
        <title>Murine gut Bacillus species.</title>
        <authorList>
            <person name="Gutman E."/>
            <person name="Hashuel R."/>
            <person name="Litvak Y."/>
        </authorList>
    </citation>
    <scope>NUCLEOTIDE SEQUENCE</scope>
    <source>
        <strain evidence="7">RU283</strain>
    </source>
</reference>
<feature type="transmembrane region" description="Helical" evidence="6">
    <location>
        <begin position="180"/>
        <end position="198"/>
    </location>
</feature>
<organism evidence="7 8">
    <name type="scientific">Peribacillus simplex</name>
    <dbReference type="NCBI Taxonomy" id="1478"/>
    <lineage>
        <taxon>Bacteria</taxon>
        <taxon>Bacillati</taxon>
        <taxon>Bacillota</taxon>
        <taxon>Bacilli</taxon>
        <taxon>Bacillales</taxon>
        <taxon>Bacillaceae</taxon>
        <taxon>Peribacillus</taxon>
    </lineage>
</organism>
<dbReference type="AlphaFoldDB" id="A0AA90P198"/>
<dbReference type="InterPro" id="IPR002797">
    <property type="entry name" value="Polysacc_synth"/>
</dbReference>
<comment type="caution">
    <text evidence="7">The sequence shown here is derived from an EMBL/GenBank/DDBJ whole genome shotgun (WGS) entry which is preliminary data.</text>
</comment>
<evidence type="ECO:0000313" key="8">
    <source>
        <dbReference type="Proteomes" id="UP001178277"/>
    </source>
</evidence>
<proteinExistence type="predicted"/>
<sequence length="511" mass="58312">MRIRSSIINISFAMVGQILGLLISFIARIVFIQELGTEYLGLNGLFVNILSILSLVELGIGPAITFSLYKPLAENDTEKVKSLMKLYKKAYICIGILILIMGISFTPFIEVFIKTLPNIPHIHLIFLLFVINAAISYFYSYKRSLIISNQKQYIATIYRYSFFILLNIIQIIVLYLTHNFILFLVCQIIATFAENIVVSKKADKLYPYLQEKNVQKVDKLTISQITRNIRALTSHKLGGVVVTSTDSLIISKFVGLVGVGLYSNYQLIINALNIVTSQIFSSITASVGNLGVTETDEKKISIFNIVFFMNFWIYSFISICLVVLLNPFIKLWIGEDFVINTSIVLVIILNFFLTGMRKGVLTFRDALGIYWYDRHKPIFECIINLVVSLILVKQLGMLGVFIGTTISTLATSFWVEPYVLYKYGFKSSVVPFFRKYALYTIVTIIVCLITLYGVNNFRDVTIVNFIIQAFICIVIPNGIFVILFHKTDEFRYLYNLINKLIFKLLKRKNVL</sequence>
<feature type="transmembrane region" description="Helical" evidence="6">
    <location>
        <begin position="268"/>
        <end position="290"/>
    </location>
</feature>
<keyword evidence="2" id="KW-1003">Cell membrane</keyword>
<feature type="transmembrane region" description="Helical" evidence="6">
    <location>
        <begin position="337"/>
        <end position="356"/>
    </location>
</feature>
<feature type="transmembrane region" description="Helical" evidence="6">
    <location>
        <begin position="460"/>
        <end position="484"/>
    </location>
</feature>
<dbReference type="InterPro" id="IPR050833">
    <property type="entry name" value="Poly_Biosynth_Transport"/>
</dbReference>
<dbReference type="GO" id="GO:0005886">
    <property type="term" value="C:plasma membrane"/>
    <property type="evidence" value="ECO:0007669"/>
    <property type="project" value="UniProtKB-SubCell"/>
</dbReference>
<feature type="transmembrane region" description="Helical" evidence="6">
    <location>
        <begin position="121"/>
        <end position="141"/>
    </location>
</feature>
<comment type="subcellular location">
    <subcellularLocation>
        <location evidence="1">Cell membrane</location>
        <topology evidence="1">Multi-pass membrane protein</topology>
    </subcellularLocation>
</comment>
<gene>
    <name evidence="7" type="ORF">Q8G35_03415</name>
</gene>
<evidence type="ECO:0000256" key="2">
    <source>
        <dbReference type="ARBA" id="ARBA00022475"/>
    </source>
</evidence>
<feature type="transmembrane region" description="Helical" evidence="6">
    <location>
        <begin position="45"/>
        <end position="69"/>
    </location>
</feature>
<dbReference type="RefSeq" id="WP_305158985.1">
    <property type="nucleotide sequence ID" value="NZ_JAUUTP010000002.1"/>
</dbReference>
<protein>
    <submittedName>
        <fullName evidence="7">Sugar translocase</fullName>
    </submittedName>
</protein>
<dbReference type="EMBL" id="JAUUTP010000002">
    <property type="protein sequence ID" value="MDP1417454.1"/>
    <property type="molecule type" value="Genomic_DNA"/>
</dbReference>
<feature type="transmembrane region" description="Helical" evidence="6">
    <location>
        <begin position="12"/>
        <end position="33"/>
    </location>
</feature>
<feature type="transmembrane region" description="Helical" evidence="6">
    <location>
        <begin position="302"/>
        <end position="325"/>
    </location>
</feature>
<feature type="transmembrane region" description="Helical" evidence="6">
    <location>
        <begin position="237"/>
        <end position="262"/>
    </location>
</feature>
<feature type="transmembrane region" description="Helical" evidence="6">
    <location>
        <begin position="153"/>
        <end position="174"/>
    </location>
</feature>
<feature type="transmembrane region" description="Helical" evidence="6">
    <location>
        <begin position="90"/>
        <end position="109"/>
    </location>
</feature>
<evidence type="ECO:0000256" key="4">
    <source>
        <dbReference type="ARBA" id="ARBA00022989"/>
    </source>
</evidence>
<evidence type="ECO:0000256" key="1">
    <source>
        <dbReference type="ARBA" id="ARBA00004651"/>
    </source>
</evidence>
<keyword evidence="4 6" id="KW-1133">Transmembrane helix</keyword>
<dbReference type="Pfam" id="PF01943">
    <property type="entry name" value="Polysacc_synt"/>
    <property type="match status" value="1"/>
</dbReference>
<dbReference type="Proteomes" id="UP001178277">
    <property type="component" value="Unassembled WGS sequence"/>
</dbReference>
<keyword evidence="5 6" id="KW-0472">Membrane</keyword>
<evidence type="ECO:0000256" key="3">
    <source>
        <dbReference type="ARBA" id="ARBA00022692"/>
    </source>
</evidence>
<keyword evidence="3 6" id="KW-0812">Transmembrane</keyword>